<gene>
    <name evidence="2" type="ORF">SAMN04487859_11527</name>
</gene>
<accession>A0A1I5E8X9</accession>
<dbReference type="PANTHER" id="PTHR43179">
    <property type="entry name" value="RHAMNOSYLTRANSFERASE WBBL"/>
    <property type="match status" value="1"/>
</dbReference>
<dbReference type="InterPro" id="IPR029044">
    <property type="entry name" value="Nucleotide-diphossugar_trans"/>
</dbReference>
<reference evidence="3" key="1">
    <citation type="submission" date="2016-10" db="EMBL/GenBank/DDBJ databases">
        <authorList>
            <person name="Varghese N."/>
            <person name="Submissions S."/>
        </authorList>
    </citation>
    <scope>NUCLEOTIDE SEQUENCE [LARGE SCALE GENOMIC DNA]</scope>
    <source>
        <strain evidence="3">DSM 28463</strain>
    </source>
</reference>
<dbReference type="Gene3D" id="3.90.550.10">
    <property type="entry name" value="Spore Coat Polysaccharide Biosynthesis Protein SpsA, Chain A"/>
    <property type="match status" value="1"/>
</dbReference>
<evidence type="ECO:0000313" key="3">
    <source>
        <dbReference type="Proteomes" id="UP000198599"/>
    </source>
</evidence>
<dbReference type="STRING" id="1005928.SAMN04487859_11527"/>
<evidence type="ECO:0000259" key="1">
    <source>
        <dbReference type="Pfam" id="PF00535"/>
    </source>
</evidence>
<dbReference type="EMBL" id="FOVP01000015">
    <property type="protein sequence ID" value="SFO07895.1"/>
    <property type="molecule type" value="Genomic_DNA"/>
</dbReference>
<evidence type="ECO:0000313" key="2">
    <source>
        <dbReference type="EMBL" id="SFO07895.1"/>
    </source>
</evidence>
<name>A0A1I5E8X9_9RHOB</name>
<dbReference type="OrthoDB" id="9771846at2"/>
<sequence length="334" mass="36315">MTDTPRVLCIILNWRTPEMSLKSCRAAQVAMQGISGEIVLVDNASGDGSFEIMQAATKGQDRMRVVQSGRNGGFGAGNNAGMRAGLSDGAPPDYVYILNSDAFPAPDAIARLLTHLEATPEAGLVGSYIHGPDGAAHVTCFRFPTIAGEFEGAARIGPVSRLLKRHIVPLPVPEASRPVDWLAGASLMIRQDVLDQIGGFDERFFLYFEETDLCLRAARAGWQTHFVRTSEVEHIGSVSTGMKTWARVPDYWFASRRHYFVKNHGRAYAVTATLAHLGGGILGQVWRVLRRKPITGPPHFLRSLMVSDLRAALRCIAGRGPQSAPKSARPVAEK</sequence>
<dbReference type="SUPFAM" id="SSF53448">
    <property type="entry name" value="Nucleotide-diphospho-sugar transferases"/>
    <property type="match status" value="1"/>
</dbReference>
<feature type="domain" description="Glycosyltransferase 2-like" evidence="1">
    <location>
        <begin position="37"/>
        <end position="133"/>
    </location>
</feature>
<proteinExistence type="predicted"/>
<protein>
    <recommendedName>
        <fullName evidence="1">Glycosyltransferase 2-like domain-containing protein</fullName>
    </recommendedName>
</protein>
<dbReference type="Pfam" id="PF00535">
    <property type="entry name" value="Glycos_transf_2"/>
    <property type="match status" value="1"/>
</dbReference>
<dbReference type="AlphaFoldDB" id="A0A1I5E8X9"/>
<dbReference type="Proteomes" id="UP000198599">
    <property type="component" value="Unassembled WGS sequence"/>
</dbReference>
<dbReference type="InterPro" id="IPR001173">
    <property type="entry name" value="Glyco_trans_2-like"/>
</dbReference>
<dbReference type="RefSeq" id="WP_092839908.1">
    <property type="nucleotide sequence ID" value="NZ_FOVP01000015.1"/>
</dbReference>
<dbReference type="PANTHER" id="PTHR43179:SF7">
    <property type="entry name" value="RHAMNOSYLTRANSFERASE WBBL"/>
    <property type="match status" value="1"/>
</dbReference>
<keyword evidence="3" id="KW-1185">Reference proteome</keyword>
<organism evidence="2 3">
    <name type="scientific">Roseovarius lutimaris</name>
    <dbReference type="NCBI Taxonomy" id="1005928"/>
    <lineage>
        <taxon>Bacteria</taxon>
        <taxon>Pseudomonadati</taxon>
        <taxon>Pseudomonadota</taxon>
        <taxon>Alphaproteobacteria</taxon>
        <taxon>Rhodobacterales</taxon>
        <taxon>Roseobacteraceae</taxon>
        <taxon>Roseovarius</taxon>
    </lineage>
</organism>